<dbReference type="Pfam" id="PF01479">
    <property type="entry name" value="S4"/>
    <property type="match status" value="1"/>
</dbReference>
<dbReference type="GO" id="GO:0005829">
    <property type="term" value="C:cytosol"/>
    <property type="evidence" value="ECO:0007669"/>
    <property type="project" value="UniProtKB-ARBA"/>
</dbReference>
<proteinExistence type="inferred from homology"/>
<dbReference type="Gene3D" id="3.30.70.1560">
    <property type="entry name" value="Alpha-L RNA-binding motif"/>
    <property type="match status" value="1"/>
</dbReference>
<dbReference type="Pfam" id="PF00849">
    <property type="entry name" value="PseudoU_synth_2"/>
    <property type="match status" value="1"/>
</dbReference>
<dbReference type="PROSITE" id="PS01149">
    <property type="entry name" value="PSI_RSU"/>
    <property type="match status" value="1"/>
</dbReference>
<dbReference type="InterPro" id="IPR050343">
    <property type="entry name" value="RsuA_PseudoU_synthase"/>
</dbReference>
<dbReference type="InterPro" id="IPR036986">
    <property type="entry name" value="S4_RNA-bd_sf"/>
</dbReference>
<dbReference type="FunFam" id="3.10.290.10:FF:000003">
    <property type="entry name" value="Pseudouridine synthase"/>
    <property type="match status" value="1"/>
</dbReference>
<dbReference type="InterPro" id="IPR020094">
    <property type="entry name" value="TruA/RsuA/RluB/E/F_N"/>
</dbReference>
<comment type="similarity">
    <text evidence="1 5">Belongs to the pseudouridine synthase RsuA family.</text>
</comment>
<dbReference type="InterPro" id="IPR020103">
    <property type="entry name" value="PsdUridine_synth_cat_dom_sf"/>
</dbReference>
<dbReference type="PANTHER" id="PTHR47683:SF2">
    <property type="entry name" value="RNA-BINDING S4 DOMAIN-CONTAINING PROTEIN"/>
    <property type="match status" value="1"/>
</dbReference>
<feature type="domain" description="RNA-binding S4" evidence="6">
    <location>
        <begin position="2"/>
        <end position="67"/>
    </location>
</feature>
<dbReference type="EMBL" id="JQBL01000005">
    <property type="protein sequence ID" value="KRN50816.1"/>
    <property type="molecule type" value="Genomic_DNA"/>
</dbReference>
<protein>
    <recommendedName>
        <fullName evidence="5">Pseudouridine synthase</fullName>
        <ecNumber evidence="5">5.4.99.-</ecNumber>
    </recommendedName>
</protein>
<dbReference type="NCBIfam" id="TIGR00093">
    <property type="entry name" value="pseudouridine synthase"/>
    <property type="match status" value="1"/>
</dbReference>
<dbReference type="InterPro" id="IPR042092">
    <property type="entry name" value="PsdUridine_s_RsuA/RluB/E/F_cat"/>
</dbReference>
<dbReference type="InterPro" id="IPR006145">
    <property type="entry name" value="PsdUridine_synth_RsuA/RluA"/>
</dbReference>
<dbReference type="GO" id="GO:0120159">
    <property type="term" value="F:rRNA pseudouridine synthase activity"/>
    <property type="evidence" value="ECO:0007669"/>
    <property type="project" value="UniProtKB-ARBA"/>
</dbReference>
<gene>
    <name evidence="7" type="ORF">IV49_GL001632</name>
</gene>
<reference evidence="7 8" key="1">
    <citation type="journal article" date="2015" name="Genome Announc.">
        <title>Expanding the biotechnology potential of lactobacilli through comparative genomics of 213 strains and associated genera.</title>
        <authorList>
            <person name="Sun Z."/>
            <person name="Harris H.M."/>
            <person name="McCann A."/>
            <person name="Guo C."/>
            <person name="Argimon S."/>
            <person name="Zhang W."/>
            <person name="Yang X."/>
            <person name="Jeffery I.B."/>
            <person name="Cooney J.C."/>
            <person name="Kagawa T.F."/>
            <person name="Liu W."/>
            <person name="Song Y."/>
            <person name="Salvetti E."/>
            <person name="Wrobel A."/>
            <person name="Rasinkangas P."/>
            <person name="Parkhill J."/>
            <person name="Rea M.C."/>
            <person name="O'Sullivan O."/>
            <person name="Ritari J."/>
            <person name="Douillard F.P."/>
            <person name="Paul Ross R."/>
            <person name="Yang R."/>
            <person name="Briner A.E."/>
            <person name="Felis G.E."/>
            <person name="de Vos W.M."/>
            <person name="Barrangou R."/>
            <person name="Klaenhammer T.R."/>
            <person name="Caufield P.W."/>
            <person name="Cui Y."/>
            <person name="Zhang H."/>
            <person name="O'Toole P.W."/>
        </authorList>
    </citation>
    <scope>NUCLEOTIDE SEQUENCE [LARGE SCALE GENOMIC DNA]</scope>
    <source>
        <strain evidence="7 8">DSM 20405</strain>
    </source>
</reference>
<dbReference type="InterPro" id="IPR018496">
    <property type="entry name" value="PsdUridine_synth_RsuA/RluB_CS"/>
</dbReference>
<accession>A0A0R2HCS2</accession>
<evidence type="ECO:0000256" key="2">
    <source>
        <dbReference type="ARBA" id="ARBA00022884"/>
    </source>
</evidence>
<evidence type="ECO:0000313" key="7">
    <source>
        <dbReference type="EMBL" id="KRN50816.1"/>
    </source>
</evidence>
<dbReference type="SMART" id="SM00363">
    <property type="entry name" value="S4"/>
    <property type="match status" value="1"/>
</dbReference>
<dbReference type="PROSITE" id="PS50889">
    <property type="entry name" value="S4"/>
    <property type="match status" value="1"/>
</dbReference>
<dbReference type="GO" id="GO:0003723">
    <property type="term" value="F:RNA binding"/>
    <property type="evidence" value="ECO:0007669"/>
    <property type="project" value="UniProtKB-KW"/>
</dbReference>
<dbReference type="Gene3D" id="3.30.70.580">
    <property type="entry name" value="Pseudouridine synthase I, catalytic domain, N-terminal subdomain"/>
    <property type="match status" value="1"/>
</dbReference>
<evidence type="ECO:0000256" key="4">
    <source>
        <dbReference type="PROSITE-ProRule" id="PRU00182"/>
    </source>
</evidence>
<dbReference type="SUPFAM" id="SSF55120">
    <property type="entry name" value="Pseudouridine synthase"/>
    <property type="match status" value="1"/>
</dbReference>
<dbReference type="CDD" id="cd02870">
    <property type="entry name" value="PseudoU_synth_RsuA_like"/>
    <property type="match status" value="1"/>
</dbReference>
<sequence>MERLQKVIAQSGYTSRRKAEELIKAGKVEVNGVVCNVLGTKVSGNDVITINGHSLEKENKVYYLFYKPKGVICSMKDEHNRPCVADYFTAIKERVYPVGRLDYDTTGVLFMSNDGEFANLMMHPSSHLEKIYEVSIKGILKTKEKKMLESGVYLEGVKTLPAKIKVVDVDDEHGTTMLMIRLIEGKNRQVKKMFESVGHPVKRLHRIMIGPIDLKGLTPGSCRRLTPHEVKVLRNLALRKKKSPNK</sequence>
<dbReference type="InterPro" id="IPR000748">
    <property type="entry name" value="PsdUridine_synth_RsuA/RluB/E/F"/>
</dbReference>
<dbReference type="FunFam" id="3.30.70.1560:FF:000001">
    <property type="entry name" value="Pseudouridine synthase"/>
    <property type="match status" value="1"/>
</dbReference>
<dbReference type="PANTHER" id="PTHR47683">
    <property type="entry name" value="PSEUDOURIDINE SYNTHASE FAMILY PROTEIN-RELATED"/>
    <property type="match status" value="1"/>
</dbReference>
<dbReference type="SUPFAM" id="SSF55174">
    <property type="entry name" value="Alpha-L RNA-binding motif"/>
    <property type="match status" value="1"/>
</dbReference>
<dbReference type="Proteomes" id="UP000051841">
    <property type="component" value="Unassembled WGS sequence"/>
</dbReference>
<dbReference type="InterPro" id="IPR002942">
    <property type="entry name" value="S4_RNA-bd"/>
</dbReference>
<comment type="caution">
    <text evidence="7">The sequence shown here is derived from an EMBL/GenBank/DDBJ whole genome shotgun (WGS) entry which is preliminary data.</text>
</comment>
<evidence type="ECO:0000256" key="5">
    <source>
        <dbReference type="RuleBase" id="RU003887"/>
    </source>
</evidence>
<evidence type="ECO:0000256" key="3">
    <source>
        <dbReference type="ARBA" id="ARBA00023235"/>
    </source>
</evidence>
<keyword evidence="8" id="KW-1185">Reference proteome</keyword>
<keyword evidence="3 5" id="KW-0413">Isomerase</keyword>
<dbReference type="EC" id="5.4.99.-" evidence="5"/>
<name>A0A0R2HCS2_9FIRM</name>
<dbReference type="PATRIC" id="fig|1410657.5.peg.1684"/>
<dbReference type="CDD" id="cd00165">
    <property type="entry name" value="S4"/>
    <property type="match status" value="1"/>
</dbReference>
<evidence type="ECO:0000256" key="1">
    <source>
        <dbReference type="ARBA" id="ARBA00008348"/>
    </source>
</evidence>
<evidence type="ECO:0000259" key="6">
    <source>
        <dbReference type="SMART" id="SM00363"/>
    </source>
</evidence>
<keyword evidence="2 4" id="KW-0694">RNA-binding</keyword>
<dbReference type="GO" id="GO:0000455">
    <property type="term" value="P:enzyme-directed rRNA pseudouridine synthesis"/>
    <property type="evidence" value="ECO:0007669"/>
    <property type="project" value="UniProtKB-ARBA"/>
</dbReference>
<dbReference type="AlphaFoldDB" id="A0A0R2HCS2"/>
<dbReference type="Gene3D" id="3.10.290.10">
    <property type="entry name" value="RNA-binding S4 domain"/>
    <property type="match status" value="1"/>
</dbReference>
<organism evidence="7 8">
    <name type="scientific">Kandleria vitulina DSM 20405</name>
    <dbReference type="NCBI Taxonomy" id="1410657"/>
    <lineage>
        <taxon>Bacteria</taxon>
        <taxon>Bacillati</taxon>
        <taxon>Bacillota</taxon>
        <taxon>Erysipelotrichia</taxon>
        <taxon>Erysipelotrichales</taxon>
        <taxon>Coprobacillaceae</taxon>
        <taxon>Kandleria</taxon>
    </lineage>
</organism>
<evidence type="ECO:0000313" key="8">
    <source>
        <dbReference type="Proteomes" id="UP000051841"/>
    </source>
</evidence>
<dbReference type="RefSeq" id="WP_029070744.1">
    <property type="nucleotide sequence ID" value="NZ_JNKN01000001.1"/>
</dbReference>